<keyword evidence="2" id="KW-1185">Reference proteome</keyword>
<sequence length="838" mass="92035">MPHSHSTPSLFRRTLNNATTIITQILALLVRWIRSLFETGEITMDLESIGESPEQAKAKWRNDRAAVIAMAERNQIKLEQALRLRDAAGDLVPPTKERYDFHAVIGKGYFPIVGNLLIPVGAGTFRGQGCYVRRKSLPSAFKGVTTHPTALCPIGGSDNNGILTQCGSSRVFDFAISGCLKDEGDGGNGIVFGHTPPEPDTVGNAKPNVAQFWAGQPNRMPQKRFGEPQIWTSLTSFNLKNGQNQTEIIVPAKGTYSTPKDVLLDDTVDIPLVRWVRAFDANGKEVARYANSGKTLDGKLVGINADDRQTTGKPKKNEETRVYNLPISATDKTTTVIVPLGLPPTTKTVDVSFYNLITHCPLLSQMTPYLTENFYTNARASYNEFVNIVVEAMPWNGFVGIDGAYNTHIDLMARENGLDGWYFPGGYEDYMHNSFIGCAAVNNGGWGLYLSAPTLASRSGADNNQWPNAEGKLVVHRKWTYIASSNDLGNFDGYGNRGGALYMGASSNSMQTGSIEHHFDSHNIDPFGTSSLAGRADWNPMRWTSLVVFTADSRQNDIVITSTPTDSRRVTYCKARLEHESPSPSNPDSNIYSGLSGNHYCHPRPDTFGSLIDVRPPSIAHLHLTPYDEHERAAGDLQAKPGGPGELQVLFSGIRKVLFRPWVYEITPIKNHLPHGWNVVFSAKDNNLPGAGKDVTLSADALGLAGQHALTTLHFGSHPYNFKGFTIDAGQVKTLTFDIAALSDTFDDIDMNLLSVSVNYLFDELKKTAGTPAPKLPTSLLLMPARVRLWKNAAGAKKFYVELPILNTDSKLFSYPNTANQYHYFKIKVETAKVDTSI</sequence>
<evidence type="ECO:0000313" key="1">
    <source>
        <dbReference type="EMBL" id="SKA58462.1"/>
    </source>
</evidence>
<reference evidence="2" key="1">
    <citation type="submission" date="2017-02" db="EMBL/GenBank/DDBJ databases">
        <authorList>
            <person name="Varghese N."/>
            <person name="Submissions S."/>
        </authorList>
    </citation>
    <scope>NUCLEOTIDE SEQUENCE [LARGE SCALE GENOMIC DNA]</scope>
    <source>
        <strain evidence="2">DSM 22720</strain>
    </source>
</reference>
<name>A0A1T4V0I0_9GAMM</name>
<dbReference type="EMBL" id="FUXU01000041">
    <property type="protein sequence ID" value="SKA58462.1"/>
    <property type="molecule type" value="Genomic_DNA"/>
</dbReference>
<accession>A0A1T4V0I0</accession>
<protein>
    <submittedName>
        <fullName evidence="1">Uncharacterized protein</fullName>
    </submittedName>
</protein>
<organism evidence="1 2">
    <name type="scientific">Enterovibrio nigricans DSM 22720</name>
    <dbReference type="NCBI Taxonomy" id="1121868"/>
    <lineage>
        <taxon>Bacteria</taxon>
        <taxon>Pseudomonadati</taxon>
        <taxon>Pseudomonadota</taxon>
        <taxon>Gammaproteobacteria</taxon>
        <taxon>Vibrionales</taxon>
        <taxon>Vibrionaceae</taxon>
        <taxon>Enterovibrio</taxon>
    </lineage>
</organism>
<proteinExistence type="predicted"/>
<evidence type="ECO:0000313" key="2">
    <source>
        <dbReference type="Proteomes" id="UP000190162"/>
    </source>
</evidence>
<dbReference type="AlphaFoldDB" id="A0A1T4V0I0"/>
<gene>
    <name evidence="1" type="ORF">SAMN02745132_02958</name>
</gene>
<dbReference type="Proteomes" id="UP000190162">
    <property type="component" value="Unassembled WGS sequence"/>
</dbReference>
<dbReference type="RefSeq" id="WP_244556614.1">
    <property type="nucleotide sequence ID" value="NZ_FUXU01000041.1"/>
</dbReference>